<dbReference type="PANTHER" id="PTHR43833:SF5">
    <property type="entry name" value="TRK SYSTEM POTASSIUM UPTAKE PROTEIN TRKA"/>
    <property type="match status" value="1"/>
</dbReference>
<dbReference type="PRINTS" id="PR00335">
    <property type="entry name" value="KUPTAKETRKA"/>
</dbReference>
<evidence type="ECO:0000256" key="3">
    <source>
        <dbReference type="ARBA" id="ARBA00022538"/>
    </source>
</evidence>
<dbReference type="InterPro" id="IPR050721">
    <property type="entry name" value="Trk_Ktr_HKT_K-transport"/>
</dbReference>
<dbReference type="EMBL" id="LHXQ01000071">
    <property type="protein sequence ID" value="KXA94113.1"/>
    <property type="molecule type" value="Genomic_DNA"/>
</dbReference>
<dbReference type="GO" id="GO:0015079">
    <property type="term" value="F:potassium ion transmembrane transporter activity"/>
    <property type="evidence" value="ECO:0007669"/>
    <property type="project" value="InterPro"/>
</dbReference>
<dbReference type="Proteomes" id="UP000070155">
    <property type="component" value="Unassembled WGS sequence"/>
</dbReference>
<evidence type="ECO:0000313" key="9">
    <source>
        <dbReference type="EMBL" id="KXA94113.1"/>
    </source>
</evidence>
<keyword evidence="5" id="KW-0520">NAD</keyword>
<evidence type="ECO:0008006" key="11">
    <source>
        <dbReference type="Google" id="ProtNLM"/>
    </source>
</evidence>
<keyword evidence="4" id="KW-0630">Potassium</keyword>
<dbReference type="Pfam" id="PF02254">
    <property type="entry name" value="TrkA_N"/>
    <property type="match status" value="1"/>
</dbReference>
<dbReference type="PROSITE" id="PS51202">
    <property type="entry name" value="RCK_C"/>
    <property type="match status" value="1"/>
</dbReference>
<sequence length="213" mass="22461">MGGGQTGYRLANRLAKRNHETAIVEADERRAHELAAELDSLVIHGTATDIDVLKDAGGEKADALVAVTASDEANFMAVKLAKELGIPRVVSRVNEEKLASAFEDLGADAAISLVDAAVTLYEKAITGPGMYGLLTLGGGEVEVVEVSVVEESGAIGETIKDLNLPDLCTVAMVTRKGELIPPRGDTEFEEGDRAVLVGKSEDVMSVARLFRGK</sequence>
<dbReference type="PANTHER" id="PTHR43833">
    <property type="entry name" value="POTASSIUM CHANNEL PROTEIN 2-RELATED-RELATED"/>
    <property type="match status" value="1"/>
</dbReference>
<evidence type="ECO:0000259" key="7">
    <source>
        <dbReference type="PROSITE" id="PS51201"/>
    </source>
</evidence>
<keyword evidence="2" id="KW-0813">Transport</keyword>
<comment type="caution">
    <text evidence="9">The sequence shown here is derived from an EMBL/GenBank/DDBJ whole genome shotgun (WGS) entry which is preliminary data.</text>
</comment>
<dbReference type="Gene3D" id="3.40.50.720">
    <property type="entry name" value="NAD(P)-binding Rossmann-like Domain"/>
    <property type="match status" value="1"/>
</dbReference>
<dbReference type="PROSITE" id="PS51201">
    <property type="entry name" value="RCK_N"/>
    <property type="match status" value="1"/>
</dbReference>
<keyword evidence="3" id="KW-0633">Potassium transport</keyword>
<dbReference type="InterPro" id="IPR006037">
    <property type="entry name" value="RCK_C"/>
</dbReference>
<dbReference type="InterPro" id="IPR036721">
    <property type="entry name" value="RCK_C_sf"/>
</dbReference>
<dbReference type="GO" id="GO:0005886">
    <property type="term" value="C:plasma membrane"/>
    <property type="evidence" value="ECO:0007669"/>
    <property type="project" value="InterPro"/>
</dbReference>
<evidence type="ECO:0000259" key="8">
    <source>
        <dbReference type="PROSITE" id="PS51202"/>
    </source>
</evidence>
<dbReference type="InterPro" id="IPR036291">
    <property type="entry name" value="NAD(P)-bd_dom_sf"/>
</dbReference>
<dbReference type="Gene3D" id="3.30.70.1450">
    <property type="entry name" value="Regulator of K+ conductance, C-terminal domain"/>
    <property type="match status" value="1"/>
</dbReference>
<name>A0A133UIS3_9EURY</name>
<accession>A0A133UIS3</accession>
<dbReference type="InterPro" id="IPR003148">
    <property type="entry name" value="RCK_N"/>
</dbReference>
<dbReference type="SUPFAM" id="SSF51735">
    <property type="entry name" value="NAD(P)-binding Rossmann-fold domains"/>
    <property type="match status" value="1"/>
</dbReference>
<proteinExistence type="predicted"/>
<dbReference type="AlphaFoldDB" id="A0A133UIS3"/>
<evidence type="ECO:0000256" key="6">
    <source>
        <dbReference type="ARBA" id="ARBA00023065"/>
    </source>
</evidence>
<evidence type="ECO:0000313" key="10">
    <source>
        <dbReference type="Proteomes" id="UP000070155"/>
    </source>
</evidence>
<dbReference type="InterPro" id="IPR006036">
    <property type="entry name" value="K_uptake_TrkA"/>
</dbReference>
<comment type="function">
    <text evidence="1">Part of a potassium transport system.</text>
</comment>
<keyword evidence="10" id="KW-1185">Reference proteome</keyword>
<evidence type="ECO:0000256" key="4">
    <source>
        <dbReference type="ARBA" id="ARBA00022958"/>
    </source>
</evidence>
<evidence type="ECO:0000256" key="5">
    <source>
        <dbReference type="ARBA" id="ARBA00023027"/>
    </source>
</evidence>
<dbReference type="SUPFAM" id="SSF116726">
    <property type="entry name" value="TrkA C-terminal domain-like"/>
    <property type="match status" value="1"/>
</dbReference>
<reference evidence="9 10" key="1">
    <citation type="journal article" date="2016" name="Sci. Rep.">
        <title>Metabolic traits of an uncultured archaeal lineage -MSBL1- from brine pools of the Red Sea.</title>
        <authorList>
            <person name="Mwirichia R."/>
            <person name="Alam I."/>
            <person name="Rashid M."/>
            <person name="Vinu M."/>
            <person name="Ba-Alawi W."/>
            <person name="Anthony Kamau A."/>
            <person name="Kamanda Ngugi D."/>
            <person name="Goker M."/>
            <person name="Klenk H.P."/>
            <person name="Bajic V."/>
            <person name="Stingl U."/>
        </authorList>
    </citation>
    <scope>NUCLEOTIDE SEQUENCE [LARGE SCALE GENOMIC DNA]</scope>
    <source>
        <strain evidence="9">SCGC-AAA259I07</strain>
    </source>
</reference>
<feature type="domain" description="RCK C-terminal" evidence="8">
    <location>
        <begin position="131"/>
        <end position="212"/>
    </location>
</feature>
<evidence type="ECO:0000256" key="2">
    <source>
        <dbReference type="ARBA" id="ARBA00022448"/>
    </source>
</evidence>
<feature type="domain" description="RCK N-terminal" evidence="7">
    <location>
        <begin position="1"/>
        <end position="111"/>
    </location>
</feature>
<keyword evidence="6" id="KW-0406">Ion transport</keyword>
<organism evidence="9 10">
    <name type="scientific">candidate division MSBL1 archaeon SCGC-AAA259I07</name>
    <dbReference type="NCBI Taxonomy" id="1698266"/>
    <lineage>
        <taxon>Archaea</taxon>
        <taxon>Methanobacteriati</taxon>
        <taxon>Methanobacteriota</taxon>
        <taxon>candidate division MSBL1</taxon>
    </lineage>
</organism>
<evidence type="ECO:0000256" key="1">
    <source>
        <dbReference type="ARBA" id="ARBA00003660"/>
    </source>
</evidence>
<protein>
    <recommendedName>
        <fullName evidence="11">Potassium transporter TrkA</fullName>
    </recommendedName>
</protein>
<dbReference type="Pfam" id="PF02080">
    <property type="entry name" value="TrkA_C"/>
    <property type="match status" value="1"/>
</dbReference>
<gene>
    <name evidence="9" type="ORF">AKJ36_03445</name>
</gene>